<evidence type="ECO:0000256" key="4">
    <source>
        <dbReference type="ARBA" id="ARBA00023315"/>
    </source>
</evidence>
<sequence>MSSRKYVIGTGPSLDWAMAHWAEAATEETLSRIDVGQDKDYRFDRSGLDALSSQGATAFVAWGPQFLNYRRLELMGELKGRGFRLPPLICRGAIIAQSAVIGENCAIGPGAVIGALCKLDFNAVIGCAAVIGHGCRVGASVWIEDGVQIGAGSIIGAHATLGSGVLLEAGIQVGKRCVVDVPRRYTASIANGTFHLPAFPSPVVILNG</sequence>
<dbReference type="InterPro" id="IPR001451">
    <property type="entry name" value="Hexapep"/>
</dbReference>
<evidence type="ECO:0000256" key="1">
    <source>
        <dbReference type="ARBA" id="ARBA00007274"/>
    </source>
</evidence>
<dbReference type="InterPro" id="IPR018357">
    <property type="entry name" value="Hexapep_transf_CS"/>
</dbReference>
<evidence type="ECO:0000313" key="6">
    <source>
        <dbReference type="Proteomes" id="UP000198781"/>
    </source>
</evidence>
<evidence type="ECO:0000256" key="3">
    <source>
        <dbReference type="ARBA" id="ARBA00022737"/>
    </source>
</evidence>
<keyword evidence="3" id="KW-0677">Repeat</keyword>
<dbReference type="AlphaFoldDB" id="A0A1G7D6G0"/>
<dbReference type="RefSeq" id="WP_092745681.1">
    <property type="nucleotide sequence ID" value="NZ_FMZC01000018.1"/>
</dbReference>
<dbReference type="SUPFAM" id="SSF51161">
    <property type="entry name" value="Trimeric LpxA-like enzymes"/>
    <property type="match status" value="1"/>
</dbReference>
<dbReference type="PANTHER" id="PTHR43300:SF7">
    <property type="entry name" value="UDP-N-ACETYLBACILLOSAMINE N-ACETYLTRANSFERASE"/>
    <property type="match status" value="1"/>
</dbReference>
<organism evidence="5 6">
    <name type="scientific">Paracidovorax valerianellae</name>
    <dbReference type="NCBI Taxonomy" id="187868"/>
    <lineage>
        <taxon>Bacteria</taxon>
        <taxon>Pseudomonadati</taxon>
        <taxon>Pseudomonadota</taxon>
        <taxon>Betaproteobacteria</taxon>
        <taxon>Burkholderiales</taxon>
        <taxon>Comamonadaceae</taxon>
        <taxon>Paracidovorax</taxon>
    </lineage>
</organism>
<dbReference type="PANTHER" id="PTHR43300">
    <property type="entry name" value="ACETYLTRANSFERASE"/>
    <property type="match status" value="1"/>
</dbReference>
<gene>
    <name evidence="5" type="ORF">SAMN05192589_11840</name>
</gene>
<keyword evidence="4" id="KW-0012">Acyltransferase</keyword>
<reference evidence="5 6" key="1">
    <citation type="submission" date="2016-10" db="EMBL/GenBank/DDBJ databases">
        <authorList>
            <person name="de Groot N.N."/>
        </authorList>
    </citation>
    <scope>NUCLEOTIDE SEQUENCE [LARGE SCALE GENOMIC DNA]</scope>
    <source>
        <strain evidence="5 6">DSM 16619</strain>
    </source>
</reference>
<protein>
    <submittedName>
        <fullName evidence="5">Transferase hexapeptide (Six repeat-containing protein)</fullName>
    </submittedName>
</protein>
<dbReference type="STRING" id="187868.SAMN05192589_11840"/>
<keyword evidence="6" id="KW-1185">Reference proteome</keyword>
<dbReference type="Pfam" id="PF14602">
    <property type="entry name" value="Hexapep_2"/>
    <property type="match status" value="1"/>
</dbReference>
<name>A0A1G7D6G0_9BURK</name>
<evidence type="ECO:0000313" key="5">
    <source>
        <dbReference type="EMBL" id="SDE47097.1"/>
    </source>
</evidence>
<keyword evidence="2 5" id="KW-0808">Transferase</keyword>
<dbReference type="EMBL" id="FMZC01000018">
    <property type="protein sequence ID" value="SDE47097.1"/>
    <property type="molecule type" value="Genomic_DNA"/>
</dbReference>
<dbReference type="InterPro" id="IPR011004">
    <property type="entry name" value="Trimer_LpxA-like_sf"/>
</dbReference>
<evidence type="ECO:0000256" key="2">
    <source>
        <dbReference type="ARBA" id="ARBA00022679"/>
    </source>
</evidence>
<proteinExistence type="inferred from homology"/>
<comment type="similarity">
    <text evidence="1">Belongs to the transferase hexapeptide repeat family.</text>
</comment>
<dbReference type="Gene3D" id="2.160.10.10">
    <property type="entry name" value="Hexapeptide repeat proteins"/>
    <property type="match status" value="1"/>
</dbReference>
<dbReference type="PROSITE" id="PS00101">
    <property type="entry name" value="HEXAPEP_TRANSFERASES"/>
    <property type="match status" value="1"/>
</dbReference>
<dbReference type="Proteomes" id="UP000198781">
    <property type="component" value="Unassembled WGS sequence"/>
</dbReference>
<accession>A0A1G7D6G0</accession>
<dbReference type="InterPro" id="IPR050179">
    <property type="entry name" value="Trans_hexapeptide_repeat"/>
</dbReference>
<dbReference type="OrthoDB" id="1115300at2"/>
<dbReference type="GO" id="GO:0016746">
    <property type="term" value="F:acyltransferase activity"/>
    <property type="evidence" value="ECO:0007669"/>
    <property type="project" value="UniProtKB-KW"/>
</dbReference>